<dbReference type="GO" id="GO:0005524">
    <property type="term" value="F:ATP binding"/>
    <property type="evidence" value="ECO:0007669"/>
    <property type="project" value="UniProtKB-KW"/>
</dbReference>
<keyword evidence="2 5" id="KW-0067">ATP-binding</keyword>
<dbReference type="GO" id="GO:0034605">
    <property type="term" value="P:cellular response to heat"/>
    <property type="evidence" value="ECO:0007669"/>
    <property type="project" value="TreeGrafter"/>
</dbReference>
<feature type="non-terminal residue" evidence="5">
    <location>
        <position position="213"/>
    </location>
</feature>
<dbReference type="InterPro" id="IPR050130">
    <property type="entry name" value="ClpA_ClpB"/>
</dbReference>
<evidence type="ECO:0000256" key="1">
    <source>
        <dbReference type="ARBA" id="ARBA00022741"/>
    </source>
</evidence>
<evidence type="ECO:0000256" key="2">
    <source>
        <dbReference type="ARBA" id="ARBA00022840"/>
    </source>
</evidence>
<dbReference type="Pfam" id="PF02861">
    <property type="entry name" value="Clp_N"/>
    <property type="match status" value="2"/>
</dbReference>
<organism evidence="5 6">
    <name type="scientific">Candidatus Acutalibacter pullistercoris</name>
    <dbReference type="NCBI Taxonomy" id="2838418"/>
    <lineage>
        <taxon>Bacteria</taxon>
        <taxon>Bacillati</taxon>
        <taxon>Bacillota</taxon>
        <taxon>Clostridia</taxon>
        <taxon>Eubacteriales</taxon>
        <taxon>Acutalibacteraceae</taxon>
        <taxon>Acutalibacter</taxon>
    </lineage>
</organism>
<dbReference type="EMBL" id="DXDU01000106">
    <property type="protein sequence ID" value="HIY26798.1"/>
    <property type="molecule type" value="Genomic_DNA"/>
</dbReference>
<dbReference type="Gene3D" id="1.10.1780.10">
    <property type="entry name" value="Clp, N-terminal domain"/>
    <property type="match status" value="1"/>
</dbReference>
<sequence length="213" mass="23074">MYRFQGFTEKANTALNLAITCAGELGHDYIGSEHVMLGLLKEGSGVAFTVLNKLGVTPEKYEKLLRERIGVGTPTNLSADAFTPRTKQILQVAAMAGAQMHNAYVGTEHILIAILQDETCYAMRFLRLLGVDPERVVGELTALLRNTSMPGAPENAAGEEGKQSGKALDQFGRDLTALAAQGKIDPVIGRQNEIQRVVQILSRRTKNNPVLIG</sequence>
<accession>A0A9D2C036</accession>
<feature type="domain" description="Clp R" evidence="4">
    <location>
        <begin position="4"/>
        <end position="146"/>
    </location>
</feature>
<keyword evidence="5" id="KW-0378">Hydrolase</keyword>
<reference evidence="5" key="2">
    <citation type="submission" date="2021-04" db="EMBL/GenBank/DDBJ databases">
        <authorList>
            <person name="Gilroy R."/>
        </authorList>
    </citation>
    <scope>NUCLEOTIDE SEQUENCE</scope>
    <source>
        <strain evidence="5">1282</strain>
    </source>
</reference>
<dbReference type="InterPro" id="IPR004176">
    <property type="entry name" value="Clp_R_N"/>
</dbReference>
<dbReference type="GO" id="GO:0005737">
    <property type="term" value="C:cytoplasm"/>
    <property type="evidence" value="ECO:0007669"/>
    <property type="project" value="TreeGrafter"/>
</dbReference>
<dbReference type="GO" id="GO:0006508">
    <property type="term" value="P:proteolysis"/>
    <property type="evidence" value="ECO:0007669"/>
    <property type="project" value="UniProtKB-KW"/>
</dbReference>
<dbReference type="InterPro" id="IPR036628">
    <property type="entry name" value="Clp_N_dom_sf"/>
</dbReference>
<keyword evidence="3" id="KW-0677">Repeat</keyword>
<evidence type="ECO:0000256" key="3">
    <source>
        <dbReference type="PROSITE-ProRule" id="PRU01251"/>
    </source>
</evidence>
<proteinExistence type="predicted"/>
<dbReference type="SUPFAM" id="SSF81923">
    <property type="entry name" value="Double Clp-N motif"/>
    <property type="match status" value="1"/>
</dbReference>
<evidence type="ECO:0000313" key="5">
    <source>
        <dbReference type="EMBL" id="HIY26798.1"/>
    </source>
</evidence>
<evidence type="ECO:0000259" key="4">
    <source>
        <dbReference type="PROSITE" id="PS51903"/>
    </source>
</evidence>
<dbReference type="Proteomes" id="UP000823915">
    <property type="component" value="Unassembled WGS sequence"/>
</dbReference>
<dbReference type="PROSITE" id="PS51903">
    <property type="entry name" value="CLP_R"/>
    <property type="match status" value="1"/>
</dbReference>
<reference evidence="5" key="1">
    <citation type="journal article" date="2021" name="PeerJ">
        <title>Extensive microbial diversity within the chicken gut microbiome revealed by metagenomics and culture.</title>
        <authorList>
            <person name="Gilroy R."/>
            <person name="Ravi A."/>
            <person name="Getino M."/>
            <person name="Pursley I."/>
            <person name="Horton D.L."/>
            <person name="Alikhan N.F."/>
            <person name="Baker D."/>
            <person name="Gharbi K."/>
            <person name="Hall N."/>
            <person name="Watson M."/>
            <person name="Adriaenssens E.M."/>
            <person name="Foster-Nyarko E."/>
            <person name="Jarju S."/>
            <person name="Secka A."/>
            <person name="Antonio M."/>
            <person name="Oren A."/>
            <person name="Chaudhuri R.R."/>
            <person name="La Ragione R."/>
            <person name="Hildebrand F."/>
            <person name="Pallen M.J."/>
        </authorList>
    </citation>
    <scope>NUCLEOTIDE SEQUENCE</scope>
    <source>
        <strain evidence="5">1282</strain>
    </source>
</reference>
<keyword evidence="5" id="KW-0645">Protease</keyword>
<name>A0A9D2C036_9FIRM</name>
<evidence type="ECO:0000313" key="6">
    <source>
        <dbReference type="Proteomes" id="UP000823915"/>
    </source>
</evidence>
<dbReference type="InterPro" id="IPR027417">
    <property type="entry name" value="P-loop_NTPase"/>
</dbReference>
<comment type="caution">
    <text evidence="5">The sequence shown here is derived from an EMBL/GenBank/DDBJ whole genome shotgun (WGS) entry which is preliminary data.</text>
</comment>
<dbReference type="SUPFAM" id="SSF52540">
    <property type="entry name" value="P-loop containing nucleoside triphosphate hydrolases"/>
    <property type="match status" value="1"/>
</dbReference>
<gene>
    <name evidence="5" type="ORF">H9838_06445</name>
</gene>
<dbReference type="PANTHER" id="PTHR11638">
    <property type="entry name" value="ATP-DEPENDENT CLP PROTEASE"/>
    <property type="match status" value="1"/>
</dbReference>
<dbReference type="PANTHER" id="PTHR11638:SF18">
    <property type="entry name" value="HEAT SHOCK PROTEIN 104"/>
    <property type="match status" value="1"/>
</dbReference>
<dbReference type="GO" id="GO:0016887">
    <property type="term" value="F:ATP hydrolysis activity"/>
    <property type="evidence" value="ECO:0007669"/>
    <property type="project" value="TreeGrafter"/>
</dbReference>
<protein>
    <submittedName>
        <fullName evidence="5">ATP-dependent Clp protease ATP-binding subunit ClpC</fullName>
    </submittedName>
</protein>
<dbReference type="Gene3D" id="3.40.50.300">
    <property type="entry name" value="P-loop containing nucleotide triphosphate hydrolases"/>
    <property type="match status" value="1"/>
</dbReference>
<dbReference type="GO" id="GO:0008233">
    <property type="term" value="F:peptidase activity"/>
    <property type="evidence" value="ECO:0007669"/>
    <property type="project" value="UniProtKB-KW"/>
</dbReference>
<dbReference type="AlphaFoldDB" id="A0A9D2C036"/>
<keyword evidence="1" id="KW-0547">Nucleotide-binding</keyword>